<dbReference type="Pfam" id="PF00246">
    <property type="entry name" value="Peptidase_M14"/>
    <property type="match status" value="1"/>
</dbReference>
<keyword evidence="3" id="KW-0645">Protease</keyword>
<dbReference type="PROSITE" id="PS52035">
    <property type="entry name" value="PEPTIDASE_M14"/>
    <property type="match status" value="1"/>
</dbReference>
<dbReference type="Proteomes" id="UP001155280">
    <property type="component" value="Unassembled WGS sequence"/>
</dbReference>
<sequence length="385" mass="44268">MKHRELKSLFQDDWYSRNKFEKISGRYIVNEHLDTALDDLKEDFEIEEIGKSVEGRSIKRVKVGTGKIPVLMWSQMHGNESTTTKALIDLLNTFKKEKDHSVVSGILSKCTIYMIPILNPDGAYLYTRQNANSVDLNRDLQDLSQPESKLLKKQYLAIKPAFCLNLHDQRTIFSAGELPKPATLSFLTPSKDEGRNIDEFRKQSMAIIAGMAEDIREQLPGQIGRYDDAFNLNCAGDTFQSMSTPTILFEAGHFPEDYEREETRKYVYRAYISCLYQIANRIDFKEGYEDYFKIPENQKLFQDVILRNALLNDKLVDVVIQYKEEVQKGEIVFKGVVEEIGENVAKFAHREIDARGEEVRLPGEKKLTENVVVNKIILKTAEFSL</sequence>
<proteinExistence type="inferred from homology"/>
<dbReference type="PANTHER" id="PTHR11705:SF143">
    <property type="entry name" value="SLL0236 PROTEIN"/>
    <property type="match status" value="1"/>
</dbReference>
<name>A0A9X2RCS3_9FLAO</name>
<evidence type="ECO:0000313" key="9">
    <source>
        <dbReference type="EMBL" id="MCP9200321.1"/>
    </source>
</evidence>
<dbReference type="InterPro" id="IPR000834">
    <property type="entry name" value="Peptidase_M14"/>
</dbReference>
<dbReference type="GO" id="GO:0005615">
    <property type="term" value="C:extracellular space"/>
    <property type="evidence" value="ECO:0007669"/>
    <property type="project" value="TreeGrafter"/>
</dbReference>
<keyword evidence="6" id="KW-0482">Metalloprotease</keyword>
<protein>
    <submittedName>
        <fullName evidence="9">Peptidase M14</fullName>
    </submittedName>
</protein>
<keyword evidence="10" id="KW-1185">Reference proteome</keyword>
<keyword evidence="5" id="KW-0862">Zinc</keyword>
<evidence type="ECO:0000256" key="5">
    <source>
        <dbReference type="ARBA" id="ARBA00022833"/>
    </source>
</evidence>
<dbReference type="GO" id="GO:0004181">
    <property type="term" value="F:metallocarboxypeptidase activity"/>
    <property type="evidence" value="ECO:0007669"/>
    <property type="project" value="InterPro"/>
</dbReference>
<evidence type="ECO:0000313" key="10">
    <source>
        <dbReference type="Proteomes" id="UP001155280"/>
    </source>
</evidence>
<dbReference type="GO" id="GO:0008270">
    <property type="term" value="F:zinc ion binding"/>
    <property type="evidence" value="ECO:0007669"/>
    <property type="project" value="InterPro"/>
</dbReference>
<comment type="cofactor">
    <cofactor evidence="1">
        <name>Zn(2+)</name>
        <dbReference type="ChEBI" id="CHEBI:29105"/>
    </cofactor>
</comment>
<dbReference type="PANTHER" id="PTHR11705">
    <property type="entry name" value="PROTEASE FAMILY M14 CARBOXYPEPTIDASE A,B"/>
    <property type="match status" value="1"/>
</dbReference>
<keyword evidence="4" id="KW-0378">Hydrolase</keyword>
<evidence type="ECO:0000256" key="2">
    <source>
        <dbReference type="ARBA" id="ARBA00005988"/>
    </source>
</evidence>
<feature type="domain" description="Peptidase M14" evidence="8">
    <location>
        <begin position="13"/>
        <end position="340"/>
    </location>
</feature>
<dbReference type="AlphaFoldDB" id="A0A9X2RCS3"/>
<accession>A0A9X2RCS3</accession>
<gene>
    <name evidence="9" type="ORF">MKO06_10400</name>
</gene>
<evidence type="ECO:0000256" key="1">
    <source>
        <dbReference type="ARBA" id="ARBA00001947"/>
    </source>
</evidence>
<evidence type="ECO:0000256" key="3">
    <source>
        <dbReference type="ARBA" id="ARBA00022670"/>
    </source>
</evidence>
<comment type="caution">
    <text evidence="7">Lacks conserved residue(s) required for the propagation of feature annotation.</text>
</comment>
<evidence type="ECO:0000256" key="7">
    <source>
        <dbReference type="PROSITE-ProRule" id="PRU01379"/>
    </source>
</evidence>
<organism evidence="9 10">
    <name type="scientific">Christiangramia oceanisediminis</name>
    <dbReference type="NCBI Taxonomy" id="2920386"/>
    <lineage>
        <taxon>Bacteria</taxon>
        <taxon>Pseudomonadati</taxon>
        <taxon>Bacteroidota</taxon>
        <taxon>Flavobacteriia</taxon>
        <taxon>Flavobacteriales</taxon>
        <taxon>Flavobacteriaceae</taxon>
        <taxon>Christiangramia</taxon>
    </lineage>
</organism>
<evidence type="ECO:0000256" key="4">
    <source>
        <dbReference type="ARBA" id="ARBA00022801"/>
    </source>
</evidence>
<comment type="similarity">
    <text evidence="2 7">Belongs to the peptidase M14 family.</text>
</comment>
<reference evidence="9" key="1">
    <citation type="submission" date="2022-07" db="EMBL/GenBank/DDBJ databases">
        <title>Gramela sediminis sp. nov., isolated from deep-sea sediment of the Indian Ocean.</title>
        <authorList>
            <person name="Shi H."/>
        </authorList>
    </citation>
    <scope>NUCLEOTIDE SEQUENCE</scope>
    <source>
        <strain evidence="9">GC03-9</strain>
    </source>
</reference>
<dbReference type="Gene3D" id="3.40.630.10">
    <property type="entry name" value="Zn peptidases"/>
    <property type="match status" value="1"/>
</dbReference>
<comment type="caution">
    <text evidence="9">The sequence shown here is derived from an EMBL/GenBank/DDBJ whole genome shotgun (WGS) entry which is preliminary data.</text>
</comment>
<evidence type="ECO:0000256" key="6">
    <source>
        <dbReference type="ARBA" id="ARBA00023049"/>
    </source>
</evidence>
<dbReference type="SMART" id="SM00631">
    <property type="entry name" value="Zn_pept"/>
    <property type="match status" value="1"/>
</dbReference>
<dbReference type="SUPFAM" id="SSF53187">
    <property type="entry name" value="Zn-dependent exopeptidases"/>
    <property type="match status" value="1"/>
</dbReference>
<dbReference type="GO" id="GO:0006508">
    <property type="term" value="P:proteolysis"/>
    <property type="evidence" value="ECO:0007669"/>
    <property type="project" value="UniProtKB-KW"/>
</dbReference>
<evidence type="ECO:0000259" key="8">
    <source>
        <dbReference type="PROSITE" id="PS52035"/>
    </source>
</evidence>
<dbReference type="EMBL" id="JANCNS010000002">
    <property type="protein sequence ID" value="MCP9200321.1"/>
    <property type="molecule type" value="Genomic_DNA"/>
</dbReference>
<dbReference type="RefSeq" id="WP_241551112.1">
    <property type="nucleotide sequence ID" value="NZ_JANCNS010000002.1"/>
</dbReference>